<evidence type="ECO:0000313" key="2">
    <source>
        <dbReference type="EMBL" id="MCA9380671.1"/>
    </source>
</evidence>
<dbReference type="Gene3D" id="3.30.70.370">
    <property type="match status" value="1"/>
</dbReference>
<proteinExistence type="predicted"/>
<reference evidence="2" key="2">
    <citation type="journal article" date="2021" name="Microbiome">
        <title>Successional dynamics and alternative stable states in a saline activated sludge microbial community over 9 years.</title>
        <authorList>
            <person name="Wang Y."/>
            <person name="Ye J."/>
            <person name="Ju F."/>
            <person name="Liu L."/>
            <person name="Boyd J.A."/>
            <person name="Deng Y."/>
            <person name="Parks D.H."/>
            <person name="Jiang X."/>
            <person name="Yin X."/>
            <person name="Woodcroft B.J."/>
            <person name="Tyson G.W."/>
            <person name="Hugenholtz P."/>
            <person name="Polz M.F."/>
            <person name="Zhang T."/>
        </authorList>
    </citation>
    <scope>NUCLEOTIDE SEQUENCE</scope>
    <source>
        <strain evidence="2">HKST-UBA13</strain>
    </source>
</reference>
<dbReference type="InterPro" id="IPR012337">
    <property type="entry name" value="RNaseH-like_sf"/>
</dbReference>
<protein>
    <recommendedName>
        <fullName evidence="1">DNA-directed DNA polymerase family A palm domain-containing protein</fullName>
    </recommendedName>
</protein>
<dbReference type="GO" id="GO:0003887">
    <property type="term" value="F:DNA-directed DNA polymerase activity"/>
    <property type="evidence" value="ECO:0007669"/>
    <property type="project" value="InterPro"/>
</dbReference>
<sequence length="629" mass="72803">MIFDIEADGLLNEATKIHVLAYEEDGKVKSTHNYQEMRDILSSAKELIGHNIICYDIPVLERILKIKIKARLIDTLAMSWYLNHTRNIHGLEAYGEEFGVPKPVINDWVNLSPEEYANRCREDVKINRKLYDQLINKLELLYNSKSQQTRIIDYLSFKMDCVREQLQSKWKVDVDKVKKTLDILLPLQEEKISELKSVMPKVKKYTKASRPAKPFKKDGTYSVHGAKWFNLLKKENLPEDYDDTIQVFSHEEESNPNSSDQVKSWLFSLGWEPANFKYEKNEDGSDRLIPQVRIDGGEGKELCPSVKLLIEENPSVEVLDGLTILQHRISILNGFIENEKEGFLVADVGGLTNTLRFKHRILVNLPGVNKPYGKEIRGSLVAKDGYILCGSDMSSLEENTKKHYMYDYDPDFVIEMSKPGFDAHLDLAKYAKVVQDDDIEFYGWFKKESKNDPNLEGKDRYLKIDNLRKQYKTANYACIYGVGGPKLSRTTGLKLSTALALIEAYWARNWAVKALSEDIEIKTIGKEMWLFNPVSKFWYSLRYKKDIFSTLNQSTGVYCFDSWIREIRKVRPQLTGQFHDEIIIEIKEGFEEKCKHLLKDSIKKVNDKLKLNIILDVDIQFGKTYADIH</sequence>
<gene>
    <name evidence="2" type="ORF">KC678_00205</name>
</gene>
<dbReference type="Proteomes" id="UP000775877">
    <property type="component" value="Unassembled WGS sequence"/>
</dbReference>
<dbReference type="SMART" id="SM00482">
    <property type="entry name" value="POLAc"/>
    <property type="match status" value="1"/>
</dbReference>
<dbReference type="SUPFAM" id="SSF56672">
    <property type="entry name" value="DNA/RNA polymerases"/>
    <property type="match status" value="1"/>
</dbReference>
<evidence type="ECO:0000259" key="1">
    <source>
        <dbReference type="SMART" id="SM00482"/>
    </source>
</evidence>
<feature type="domain" description="DNA-directed DNA polymerase family A palm" evidence="1">
    <location>
        <begin position="373"/>
        <end position="590"/>
    </location>
</feature>
<dbReference type="EMBL" id="JAGQLJ010000003">
    <property type="protein sequence ID" value="MCA9380671.1"/>
    <property type="molecule type" value="Genomic_DNA"/>
</dbReference>
<dbReference type="AlphaFoldDB" id="A0A955L1F8"/>
<dbReference type="GO" id="GO:0006260">
    <property type="term" value="P:DNA replication"/>
    <property type="evidence" value="ECO:0007669"/>
    <property type="project" value="InterPro"/>
</dbReference>
<comment type="caution">
    <text evidence="2">The sequence shown here is derived from an EMBL/GenBank/DDBJ whole genome shotgun (WGS) entry which is preliminary data.</text>
</comment>
<dbReference type="InterPro" id="IPR043502">
    <property type="entry name" value="DNA/RNA_pol_sf"/>
</dbReference>
<dbReference type="SUPFAM" id="SSF53098">
    <property type="entry name" value="Ribonuclease H-like"/>
    <property type="match status" value="1"/>
</dbReference>
<organism evidence="2 3">
    <name type="scientific">Candidatus Dojkabacteria bacterium</name>
    <dbReference type="NCBI Taxonomy" id="2099670"/>
    <lineage>
        <taxon>Bacteria</taxon>
        <taxon>Candidatus Dojkabacteria</taxon>
    </lineage>
</organism>
<dbReference type="InterPro" id="IPR001098">
    <property type="entry name" value="DNA-dir_DNA_pol_A_palm_dom"/>
</dbReference>
<accession>A0A955L1F8</accession>
<evidence type="ECO:0000313" key="3">
    <source>
        <dbReference type="Proteomes" id="UP000775877"/>
    </source>
</evidence>
<dbReference type="GO" id="GO:0003677">
    <property type="term" value="F:DNA binding"/>
    <property type="evidence" value="ECO:0007669"/>
    <property type="project" value="InterPro"/>
</dbReference>
<dbReference type="Gene3D" id="3.30.420.10">
    <property type="entry name" value="Ribonuclease H-like superfamily/Ribonuclease H"/>
    <property type="match status" value="1"/>
</dbReference>
<reference evidence="2" key="1">
    <citation type="submission" date="2020-04" db="EMBL/GenBank/DDBJ databases">
        <authorList>
            <person name="Zhang T."/>
        </authorList>
    </citation>
    <scope>NUCLEOTIDE SEQUENCE</scope>
    <source>
        <strain evidence="2">HKST-UBA13</strain>
    </source>
</reference>
<dbReference type="Gene3D" id="1.10.150.20">
    <property type="entry name" value="5' to 3' exonuclease, C-terminal subdomain"/>
    <property type="match status" value="1"/>
</dbReference>
<dbReference type="InterPro" id="IPR036397">
    <property type="entry name" value="RNaseH_sf"/>
</dbReference>
<name>A0A955L1F8_9BACT</name>